<evidence type="ECO:0000256" key="1">
    <source>
        <dbReference type="ARBA" id="ARBA00005417"/>
    </source>
</evidence>
<evidence type="ECO:0000256" key="4">
    <source>
        <dbReference type="ARBA" id="ARBA00022597"/>
    </source>
</evidence>
<gene>
    <name evidence="11" type="ORF">FHP25_21865</name>
</gene>
<dbReference type="PANTHER" id="PTHR43790:SF3">
    <property type="entry name" value="D-ALLOSE IMPORT ATP-BINDING PROTEIN ALSA-RELATED"/>
    <property type="match status" value="1"/>
</dbReference>
<dbReference type="SMART" id="SM00382">
    <property type="entry name" value="AAA"/>
    <property type="match status" value="2"/>
</dbReference>
<keyword evidence="6" id="KW-0547">Nucleotide-binding</keyword>
<keyword evidence="8" id="KW-1278">Translocase</keyword>
<dbReference type="Pfam" id="PF00005">
    <property type="entry name" value="ABC_tran"/>
    <property type="match status" value="2"/>
</dbReference>
<evidence type="ECO:0000256" key="9">
    <source>
        <dbReference type="ARBA" id="ARBA00023136"/>
    </source>
</evidence>
<evidence type="ECO:0000313" key="12">
    <source>
        <dbReference type="Proteomes" id="UP000321638"/>
    </source>
</evidence>
<dbReference type="OrthoDB" id="7283113at2"/>
<dbReference type="InterPro" id="IPR017871">
    <property type="entry name" value="ABC_transporter-like_CS"/>
</dbReference>
<evidence type="ECO:0000259" key="10">
    <source>
        <dbReference type="PROSITE" id="PS50893"/>
    </source>
</evidence>
<evidence type="ECO:0000256" key="5">
    <source>
        <dbReference type="ARBA" id="ARBA00022737"/>
    </source>
</evidence>
<dbReference type="CDD" id="cd03216">
    <property type="entry name" value="ABC_Carb_Monos_I"/>
    <property type="match status" value="1"/>
</dbReference>
<dbReference type="InterPro" id="IPR050107">
    <property type="entry name" value="ABC_carbohydrate_import_ATPase"/>
</dbReference>
<feature type="domain" description="ABC transporter" evidence="10">
    <location>
        <begin position="266"/>
        <end position="510"/>
    </location>
</feature>
<evidence type="ECO:0000256" key="6">
    <source>
        <dbReference type="ARBA" id="ARBA00022741"/>
    </source>
</evidence>
<evidence type="ECO:0000256" key="8">
    <source>
        <dbReference type="ARBA" id="ARBA00022967"/>
    </source>
</evidence>
<dbReference type="InterPro" id="IPR003439">
    <property type="entry name" value="ABC_transporter-like_ATP-bd"/>
</dbReference>
<proteinExistence type="inferred from homology"/>
<dbReference type="InterPro" id="IPR027417">
    <property type="entry name" value="P-loop_NTPase"/>
</dbReference>
<keyword evidence="4" id="KW-0762">Sugar transport</keyword>
<dbReference type="CDD" id="cd03215">
    <property type="entry name" value="ABC_Carb_Monos_II"/>
    <property type="match status" value="1"/>
</dbReference>
<dbReference type="Proteomes" id="UP000321638">
    <property type="component" value="Unassembled WGS sequence"/>
</dbReference>
<keyword evidence="5" id="KW-0677">Repeat</keyword>
<dbReference type="InterPro" id="IPR003593">
    <property type="entry name" value="AAA+_ATPase"/>
</dbReference>
<keyword evidence="3" id="KW-1003">Cell membrane</keyword>
<dbReference type="AlphaFoldDB" id="A0A5C8PHK9"/>
<keyword evidence="7 11" id="KW-0067">ATP-binding</keyword>
<keyword evidence="9" id="KW-0472">Membrane</keyword>
<keyword evidence="12" id="KW-1185">Reference proteome</keyword>
<dbReference type="GO" id="GO:0005524">
    <property type="term" value="F:ATP binding"/>
    <property type="evidence" value="ECO:0007669"/>
    <property type="project" value="UniProtKB-KW"/>
</dbReference>
<comment type="similarity">
    <text evidence="1">Belongs to the ABC transporter superfamily.</text>
</comment>
<dbReference type="PROSITE" id="PS50893">
    <property type="entry name" value="ABC_TRANSPORTER_2"/>
    <property type="match status" value="2"/>
</dbReference>
<evidence type="ECO:0000256" key="2">
    <source>
        <dbReference type="ARBA" id="ARBA00022448"/>
    </source>
</evidence>
<dbReference type="EMBL" id="VDUZ01000026">
    <property type="protein sequence ID" value="TXL73331.1"/>
    <property type="molecule type" value="Genomic_DNA"/>
</dbReference>
<evidence type="ECO:0000256" key="7">
    <source>
        <dbReference type="ARBA" id="ARBA00022840"/>
    </source>
</evidence>
<feature type="domain" description="ABC transporter" evidence="10">
    <location>
        <begin position="17"/>
        <end position="255"/>
    </location>
</feature>
<sequence>MTATAPAPSPRAVQPFLRLRGVRKSYPGVVALAGLDLEVGSGEVIGLVGENGAGKSTLMNILGGVIAPDRGTIEVDGAPRAALTVGQSIGAGIAFVHQELNLFDNLDVAANVFIGREPRRYGLLNLVDTRRQRQAVAPLLKRLGANFGPDVPVRRLSLAQQQIVEIAKALSYDARLIILDEPTSSLPLRETEKLLEVIGSLKADGIATIFISHRLHEIERACDRVVVLRDGQLAGRLERSEITYQKLVRLMIGRDLKVVYTAPGAPRGEVVLSARAIRTAAYPHHPVDLDLHRGEILGLAGLVGSGRSELARALFGIDPIYGGSVVLGGAPLAITSTRSATGRGIFLVPENRKEAGILLDMSIAQNITLPNLEAYARGGIVLPAAEARRAEKSKADLDIRAPGVAARTGALSGGNQQKVALAKWLAMNPRVIILDEPTRGIDVGAKFEIYRLMRGLADAGVAVLMISSDMEEVIGVSDRIAVMHEGRISGMLDRDRFSEENVLMLAVGYGIDNAGATA</sequence>
<dbReference type="PANTHER" id="PTHR43790">
    <property type="entry name" value="CARBOHYDRATE TRANSPORT ATP-BINDING PROTEIN MG119-RELATED"/>
    <property type="match status" value="1"/>
</dbReference>
<dbReference type="GO" id="GO:0016887">
    <property type="term" value="F:ATP hydrolysis activity"/>
    <property type="evidence" value="ECO:0007669"/>
    <property type="project" value="InterPro"/>
</dbReference>
<protein>
    <submittedName>
        <fullName evidence="11">Sugar ABC transporter ATP-binding protein</fullName>
    </submittedName>
</protein>
<evidence type="ECO:0000256" key="3">
    <source>
        <dbReference type="ARBA" id="ARBA00022475"/>
    </source>
</evidence>
<accession>A0A5C8PHK9</accession>
<dbReference type="Gene3D" id="3.40.50.300">
    <property type="entry name" value="P-loop containing nucleotide triphosphate hydrolases"/>
    <property type="match status" value="2"/>
</dbReference>
<keyword evidence="2" id="KW-0813">Transport</keyword>
<evidence type="ECO:0000313" key="11">
    <source>
        <dbReference type="EMBL" id="TXL73331.1"/>
    </source>
</evidence>
<dbReference type="PROSITE" id="PS00211">
    <property type="entry name" value="ABC_TRANSPORTER_1"/>
    <property type="match status" value="1"/>
</dbReference>
<dbReference type="SUPFAM" id="SSF52540">
    <property type="entry name" value="P-loop containing nucleoside triphosphate hydrolases"/>
    <property type="match status" value="2"/>
</dbReference>
<comment type="caution">
    <text evidence="11">The sequence shown here is derived from an EMBL/GenBank/DDBJ whole genome shotgun (WGS) entry which is preliminary data.</text>
</comment>
<name>A0A5C8PHK9_9HYPH</name>
<dbReference type="RefSeq" id="WP_147849101.1">
    <property type="nucleotide sequence ID" value="NZ_VDUZ01000026.1"/>
</dbReference>
<organism evidence="11 12">
    <name type="scientific">Vineibacter terrae</name>
    <dbReference type="NCBI Taxonomy" id="2586908"/>
    <lineage>
        <taxon>Bacteria</taxon>
        <taxon>Pseudomonadati</taxon>
        <taxon>Pseudomonadota</taxon>
        <taxon>Alphaproteobacteria</taxon>
        <taxon>Hyphomicrobiales</taxon>
        <taxon>Vineibacter</taxon>
    </lineage>
</organism>
<reference evidence="11 12" key="1">
    <citation type="submission" date="2019-06" db="EMBL/GenBank/DDBJ databases">
        <title>New taxonomy in bacterial strain CC-CFT640, isolated from vineyard.</title>
        <authorList>
            <person name="Lin S.-Y."/>
            <person name="Tsai C.-F."/>
            <person name="Young C.-C."/>
        </authorList>
    </citation>
    <scope>NUCLEOTIDE SEQUENCE [LARGE SCALE GENOMIC DNA]</scope>
    <source>
        <strain evidence="11 12">CC-CFT640</strain>
    </source>
</reference>